<organism evidence="1 2">
    <name type="scientific">Candidatus Gottesmanbacteria bacterium RIFCSPLOWO2_01_FULL_39_12b</name>
    <dbReference type="NCBI Taxonomy" id="1798388"/>
    <lineage>
        <taxon>Bacteria</taxon>
        <taxon>Candidatus Gottesmaniibacteriota</taxon>
    </lineage>
</organism>
<protein>
    <submittedName>
        <fullName evidence="1">Uncharacterized protein</fullName>
    </submittedName>
</protein>
<comment type="caution">
    <text evidence="1">The sequence shown here is derived from an EMBL/GenBank/DDBJ whole genome shotgun (WGS) entry which is preliminary data.</text>
</comment>
<name>A0A1F6AM00_9BACT</name>
<dbReference type="Proteomes" id="UP000176609">
    <property type="component" value="Unassembled WGS sequence"/>
</dbReference>
<sequence>MNPTPTNIHIGLSISEPKVTTPVPEDGELDKLARNWIELVLSQIQKQPVVKLQNTSYNIYKEDYEDRR</sequence>
<dbReference type="EMBL" id="MFJR01000015">
    <property type="protein sequence ID" value="OGG25711.1"/>
    <property type="molecule type" value="Genomic_DNA"/>
</dbReference>
<dbReference type="AlphaFoldDB" id="A0A1F6AM00"/>
<evidence type="ECO:0000313" key="2">
    <source>
        <dbReference type="Proteomes" id="UP000176609"/>
    </source>
</evidence>
<reference evidence="1 2" key="1">
    <citation type="journal article" date="2016" name="Nat. Commun.">
        <title>Thousands of microbial genomes shed light on interconnected biogeochemical processes in an aquifer system.</title>
        <authorList>
            <person name="Anantharaman K."/>
            <person name="Brown C.T."/>
            <person name="Hug L.A."/>
            <person name="Sharon I."/>
            <person name="Castelle C.J."/>
            <person name="Probst A.J."/>
            <person name="Thomas B.C."/>
            <person name="Singh A."/>
            <person name="Wilkins M.J."/>
            <person name="Karaoz U."/>
            <person name="Brodie E.L."/>
            <person name="Williams K.H."/>
            <person name="Hubbard S.S."/>
            <person name="Banfield J.F."/>
        </authorList>
    </citation>
    <scope>NUCLEOTIDE SEQUENCE [LARGE SCALE GENOMIC DNA]</scope>
</reference>
<gene>
    <name evidence="1" type="ORF">A2960_05160</name>
</gene>
<evidence type="ECO:0000313" key="1">
    <source>
        <dbReference type="EMBL" id="OGG25711.1"/>
    </source>
</evidence>
<accession>A0A1F6AM00</accession>
<proteinExistence type="predicted"/>